<proteinExistence type="predicted"/>
<feature type="region of interest" description="Disordered" evidence="1">
    <location>
        <begin position="171"/>
        <end position="191"/>
    </location>
</feature>
<dbReference type="AlphaFoldDB" id="A0A225UNT1"/>
<comment type="caution">
    <text evidence="2">The sequence shown here is derived from an EMBL/GenBank/DDBJ whole genome shotgun (WGS) entry which is preliminary data.</text>
</comment>
<evidence type="ECO:0000256" key="1">
    <source>
        <dbReference type="SAM" id="MobiDB-lite"/>
    </source>
</evidence>
<reference evidence="3" key="1">
    <citation type="submission" date="2017-03" db="EMBL/GenBank/DDBJ databases">
        <title>Phytopthora megakarya and P. palmivora, two closely related causual agents of cacao black pod achieved similar genome size and gene model numbers by different mechanisms.</title>
        <authorList>
            <person name="Ali S."/>
            <person name="Shao J."/>
            <person name="Larry D.J."/>
            <person name="Kronmiller B."/>
            <person name="Shen D."/>
            <person name="Strem M.D."/>
            <person name="Melnick R.L."/>
            <person name="Guiltinan M.J."/>
            <person name="Tyler B.M."/>
            <person name="Meinhardt L.W."/>
            <person name="Bailey B.A."/>
        </authorList>
    </citation>
    <scope>NUCLEOTIDE SEQUENCE [LARGE SCALE GENOMIC DNA]</scope>
    <source>
        <strain evidence="3">zdho120</strain>
    </source>
</reference>
<dbReference type="PANTHER" id="PTHR37069">
    <property type="entry name" value="DDE_TNP_1_7 DOMAIN-CONTAINING PROTEIN"/>
    <property type="match status" value="1"/>
</dbReference>
<feature type="region of interest" description="Disordered" evidence="1">
    <location>
        <begin position="1"/>
        <end position="39"/>
    </location>
</feature>
<protein>
    <submittedName>
        <fullName evidence="2">Uncharacterized protein</fullName>
    </submittedName>
</protein>
<dbReference type="EMBL" id="NBNE01015482">
    <property type="protein sequence ID" value="OWY93769.1"/>
    <property type="molecule type" value="Genomic_DNA"/>
</dbReference>
<keyword evidence="3" id="KW-1185">Reference proteome</keyword>
<feature type="compositionally biased region" description="Acidic residues" evidence="1">
    <location>
        <begin position="13"/>
        <end position="23"/>
    </location>
</feature>
<evidence type="ECO:0000313" key="2">
    <source>
        <dbReference type="EMBL" id="OWY93769.1"/>
    </source>
</evidence>
<dbReference type="PANTHER" id="PTHR37069:SF2">
    <property type="entry name" value="PIGGYBAC TRANSPOSABLE ELEMENT-DERIVED PROTEIN DOMAIN-CONTAINING PROTEIN"/>
    <property type="match status" value="1"/>
</dbReference>
<name>A0A225UNT1_9STRA</name>
<evidence type="ECO:0000313" key="3">
    <source>
        <dbReference type="Proteomes" id="UP000198211"/>
    </source>
</evidence>
<feature type="compositionally biased region" description="Basic and acidic residues" evidence="1">
    <location>
        <begin position="1"/>
        <end position="12"/>
    </location>
</feature>
<organism evidence="2 3">
    <name type="scientific">Phytophthora megakarya</name>
    <dbReference type="NCBI Taxonomy" id="4795"/>
    <lineage>
        <taxon>Eukaryota</taxon>
        <taxon>Sar</taxon>
        <taxon>Stramenopiles</taxon>
        <taxon>Oomycota</taxon>
        <taxon>Peronosporomycetes</taxon>
        <taxon>Peronosporales</taxon>
        <taxon>Peronosporaceae</taxon>
        <taxon>Phytophthora</taxon>
    </lineage>
</organism>
<accession>A0A225UNT1</accession>
<dbReference type="Proteomes" id="UP000198211">
    <property type="component" value="Unassembled WGS sequence"/>
</dbReference>
<gene>
    <name evidence="2" type="ORF">PHMEG_00036712</name>
</gene>
<dbReference type="OrthoDB" id="129251at2759"/>
<sequence length="191" mass="22116">MNSEYEAEKVDIETGEYDDDEDPEAHCVPEDVVDDPDETEQEVAAEVLFAEDFTSKFGGEDEVLAGKLTNDVLREMLGREDAKETDTYDYLMAPYEPVNDSNSYPGLRQGYSRPTAEVLRSGDSPAAVFFYFMPVVLWQHIAACSNEYHREMLPLRYEDAYVRYRKKYFQNKRQKEEPPLPRKQVATSRTR</sequence>